<dbReference type="AlphaFoldDB" id="A0A098VUQ3"/>
<proteinExistence type="predicted"/>
<dbReference type="GeneID" id="25258237"/>
<sequence length="308" mass="34572">MSIVPEILSMTSNKDNVSNVETLKLGAPSSISQVLRGHLLPENIPLISLPHSLDTISSYLDAFLFKNRPAPILILNLLRDMISSFDSCLIEEKEILLSLIFPKVVRFLNLNPLQKDLVCADLEKLLLKFSISICKHHQPCHVDSYSKSLPIFWLHLSSLTIAELPDPSNVDPNNLNDLFRLYMQTNKSVIFFEVIPKNLLFNNDKLLTTILESSLGEELIDSSHCPILLKCLKNVSDTDFTNQSDFVRIHPSSIPKQKALSSIFKGFIPLIPWTLKKIESTSPCFKILTQQPDGGVDPESLQSLLSII</sequence>
<protein>
    <submittedName>
        <fullName evidence="1">Uncharacterized protein</fullName>
    </submittedName>
</protein>
<feature type="non-terminal residue" evidence="1">
    <location>
        <position position="308"/>
    </location>
</feature>
<evidence type="ECO:0000313" key="1">
    <source>
        <dbReference type="EMBL" id="KGG52833.1"/>
    </source>
</evidence>
<evidence type="ECO:0000313" key="2">
    <source>
        <dbReference type="Proteomes" id="UP000029725"/>
    </source>
</evidence>
<name>A0A098VUQ3_9MICR</name>
<reference evidence="1 2" key="1">
    <citation type="submission" date="2014-04" db="EMBL/GenBank/DDBJ databases">
        <title>A new species of microsporidia sheds light on the evolution of extreme parasitism.</title>
        <authorList>
            <person name="Haag K.L."/>
            <person name="James T.Y."/>
            <person name="Larsson R."/>
            <person name="Schaer T.M."/>
            <person name="Refardt D."/>
            <person name="Pombert J.-F."/>
            <person name="Ebert D."/>
        </authorList>
    </citation>
    <scope>NUCLEOTIDE SEQUENCE [LARGE SCALE GENOMIC DNA]</scope>
    <source>
        <strain evidence="1 2">UGP3</strain>
        <tissue evidence="1">Spores</tissue>
    </source>
</reference>
<dbReference type="VEuPathDB" id="MicrosporidiaDB:DI09_12p10"/>
<organism evidence="1 2">
    <name type="scientific">Mitosporidium daphniae</name>
    <dbReference type="NCBI Taxonomy" id="1485682"/>
    <lineage>
        <taxon>Eukaryota</taxon>
        <taxon>Fungi</taxon>
        <taxon>Fungi incertae sedis</taxon>
        <taxon>Microsporidia</taxon>
        <taxon>Mitosporidium</taxon>
    </lineage>
</organism>
<dbReference type="EMBL" id="JMKJ01000033">
    <property type="protein sequence ID" value="KGG52833.1"/>
    <property type="molecule type" value="Genomic_DNA"/>
</dbReference>
<comment type="caution">
    <text evidence="1">The sequence shown here is derived from an EMBL/GenBank/DDBJ whole genome shotgun (WGS) entry which is preliminary data.</text>
</comment>
<dbReference type="HOGENOM" id="CLU_904781_0_0_1"/>
<accession>A0A098VUQ3</accession>
<keyword evidence="2" id="KW-1185">Reference proteome</keyword>
<dbReference type="RefSeq" id="XP_013239305.1">
    <property type="nucleotide sequence ID" value="XM_013383851.1"/>
</dbReference>
<dbReference type="Proteomes" id="UP000029725">
    <property type="component" value="Unassembled WGS sequence"/>
</dbReference>
<gene>
    <name evidence="1" type="ORF">DI09_12p10</name>
</gene>